<gene>
    <name evidence="4" type="ORF">J8273_8926</name>
</gene>
<keyword evidence="1" id="KW-0479">Metal-binding</keyword>
<dbReference type="InterPro" id="IPR001878">
    <property type="entry name" value="Znf_CCHC"/>
</dbReference>
<dbReference type="PROSITE" id="PS50158">
    <property type="entry name" value="ZF_CCHC"/>
    <property type="match status" value="1"/>
</dbReference>
<reference evidence="4" key="1">
    <citation type="submission" date="2021-05" db="EMBL/GenBank/DDBJ databases">
        <title>A free-living protist that lacks canonical eukaryotic 1 DNA replication and segregation systems.</title>
        <authorList>
            <person name="Salas-Leiva D.E."/>
            <person name="Tromer E.C."/>
            <person name="Curtis B.A."/>
            <person name="Jerlstrom-Hultqvist J."/>
            <person name="Kolisko M."/>
            <person name="Yi Z."/>
            <person name="Salas-Leiva J.S."/>
            <person name="Gallot-Lavallee L."/>
            <person name="Kops G.J.P.L."/>
            <person name="Archibald J.M."/>
            <person name="Simpson A.G.B."/>
            <person name="Roger A.J."/>
        </authorList>
    </citation>
    <scope>NUCLEOTIDE SEQUENCE</scope>
    <source>
        <strain evidence="4">BICM</strain>
    </source>
</reference>
<evidence type="ECO:0000256" key="2">
    <source>
        <dbReference type="SAM" id="MobiDB-lite"/>
    </source>
</evidence>
<feature type="domain" description="CCHC-type" evidence="3">
    <location>
        <begin position="206"/>
        <end position="222"/>
    </location>
</feature>
<sequence>MNNTHLQVPFLSSLDRISFFRFLDAYDLYVAQATALNLAIPPRITFISPTVARIIGIRVDLNELDDADIFGRITDEFFRFNTQIEAHRALERLHLHTKTPMALLQHIAAFQRNLELCDDDTRPSAAQQRKLFVRSLPPLLQSRVKLMEPGSFDDACNHAITELDELIAAREQLGLQDNHATSAERATAAPAALRERPTAPHHGPVKCHGCGHEGHMRPNCPNSRHPHFFTTGMRRNPIRLTPIKAEAKKIGSRDIVSRDVVSRDIVSPDLVEPHSDTVHSDTTDAIAPPRVEATISDDNPISTVLLDTGATHNFVDLCRMAAENGEIHLP</sequence>
<dbReference type="GO" id="GO:0008270">
    <property type="term" value="F:zinc ion binding"/>
    <property type="evidence" value="ECO:0007669"/>
    <property type="project" value="UniProtKB-KW"/>
</dbReference>
<dbReference type="Proteomes" id="UP000717585">
    <property type="component" value="Unassembled WGS sequence"/>
</dbReference>
<keyword evidence="5" id="KW-1185">Reference proteome</keyword>
<dbReference type="GO" id="GO:0003676">
    <property type="term" value="F:nucleic acid binding"/>
    <property type="evidence" value="ECO:0007669"/>
    <property type="project" value="InterPro"/>
</dbReference>
<feature type="compositionally biased region" description="Low complexity" evidence="2">
    <location>
        <begin position="180"/>
        <end position="192"/>
    </location>
</feature>
<protein>
    <submittedName>
        <fullName evidence="4">Zinc finger CCHC-type</fullName>
    </submittedName>
</protein>
<feature type="region of interest" description="Disordered" evidence="2">
    <location>
        <begin position="178"/>
        <end position="202"/>
    </location>
</feature>
<accession>A0A8J6AQQ0</accession>
<dbReference type="InterPro" id="IPR036875">
    <property type="entry name" value="Znf_CCHC_sf"/>
</dbReference>
<evidence type="ECO:0000313" key="5">
    <source>
        <dbReference type="Proteomes" id="UP000717585"/>
    </source>
</evidence>
<comment type="caution">
    <text evidence="4">The sequence shown here is derived from an EMBL/GenBank/DDBJ whole genome shotgun (WGS) entry which is preliminary data.</text>
</comment>
<keyword evidence="1" id="KW-0862">Zinc</keyword>
<evidence type="ECO:0000313" key="4">
    <source>
        <dbReference type="EMBL" id="KAG9389630.1"/>
    </source>
</evidence>
<organism evidence="4 5">
    <name type="scientific">Carpediemonas membranifera</name>
    <dbReference type="NCBI Taxonomy" id="201153"/>
    <lineage>
        <taxon>Eukaryota</taxon>
        <taxon>Metamonada</taxon>
        <taxon>Carpediemonas-like organisms</taxon>
        <taxon>Carpediemonas</taxon>
    </lineage>
</organism>
<proteinExistence type="predicted"/>
<evidence type="ECO:0000259" key="3">
    <source>
        <dbReference type="PROSITE" id="PS50158"/>
    </source>
</evidence>
<dbReference type="EMBL" id="JAHDYR010000069">
    <property type="protein sequence ID" value="KAG9389630.1"/>
    <property type="molecule type" value="Genomic_DNA"/>
</dbReference>
<name>A0A8J6AQQ0_9EUKA</name>
<dbReference type="SUPFAM" id="SSF57756">
    <property type="entry name" value="Retrovirus zinc finger-like domains"/>
    <property type="match status" value="1"/>
</dbReference>
<dbReference type="AlphaFoldDB" id="A0A8J6AQQ0"/>
<evidence type="ECO:0000256" key="1">
    <source>
        <dbReference type="PROSITE-ProRule" id="PRU00047"/>
    </source>
</evidence>
<keyword evidence="1" id="KW-0863">Zinc-finger</keyword>